<dbReference type="PANTHER" id="PTHR33974:SF18">
    <property type="match status" value="1"/>
</dbReference>
<sequence>MMSTKIKAPSSTSECDSSEESGWTKYFEDFFKDHNVGDHGHHQKCSLSFSGVDSTSFVSDAASLVATENLNYKTLAEESSFMKRKKIKTAFDDALEDTATSPVEGHKEKGDTSGERGERKELSFNGRDNDHTELKKKGLCLVPLSMIVKYVG</sequence>
<protein>
    <submittedName>
        <fullName evidence="2">Uncharacterized protein</fullName>
    </submittedName>
</protein>
<comment type="caution">
    <text evidence="2">The sequence shown here is derived from an EMBL/GenBank/DDBJ whole genome shotgun (WGS) entry which is preliminary data.</text>
</comment>
<dbReference type="PANTHER" id="PTHR33974">
    <property type="entry name" value="VASCULAR-RELATED UNKNOWN PROTEIN 1-RELATED"/>
    <property type="match status" value="1"/>
</dbReference>
<proteinExistence type="predicted"/>
<feature type="region of interest" description="Disordered" evidence="1">
    <location>
        <begin position="1"/>
        <end position="21"/>
    </location>
</feature>
<feature type="compositionally biased region" description="Basic and acidic residues" evidence="1">
    <location>
        <begin position="104"/>
        <end position="129"/>
    </location>
</feature>
<dbReference type="EMBL" id="JBGMDY010000006">
    <property type="protein sequence ID" value="KAL2331591.1"/>
    <property type="molecule type" value="Genomic_DNA"/>
</dbReference>
<evidence type="ECO:0000313" key="2">
    <source>
        <dbReference type="EMBL" id="KAL2331591.1"/>
    </source>
</evidence>
<dbReference type="Proteomes" id="UP001603857">
    <property type="component" value="Unassembled WGS sequence"/>
</dbReference>
<reference evidence="2 3" key="1">
    <citation type="submission" date="2024-08" db="EMBL/GenBank/DDBJ databases">
        <title>Insights into the chromosomal genome structure of Flemingia macrophylla.</title>
        <authorList>
            <person name="Ding Y."/>
            <person name="Zhao Y."/>
            <person name="Bi W."/>
            <person name="Wu M."/>
            <person name="Zhao G."/>
            <person name="Gong Y."/>
            <person name="Li W."/>
            <person name="Zhang P."/>
        </authorList>
    </citation>
    <scope>NUCLEOTIDE SEQUENCE [LARGE SCALE GENOMIC DNA]</scope>
    <source>
        <strain evidence="2">DYQJB</strain>
        <tissue evidence="2">Leaf</tissue>
    </source>
</reference>
<gene>
    <name evidence="2" type="ORF">Fmac_019172</name>
</gene>
<keyword evidence="3" id="KW-1185">Reference proteome</keyword>
<accession>A0ABD1M762</accession>
<evidence type="ECO:0000313" key="3">
    <source>
        <dbReference type="Proteomes" id="UP001603857"/>
    </source>
</evidence>
<organism evidence="2 3">
    <name type="scientific">Flemingia macrophylla</name>
    <dbReference type="NCBI Taxonomy" id="520843"/>
    <lineage>
        <taxon>Eukaryota</taxon>
        <taxon>Viridiplantae</taxon>
        <taxon>Streptophyta</taxon>
        <taxon>Embryophyta</taxon>
        <taxon>Tracheophyta</taxon>
        <taxon>Spermatophyta</taxon>
        <taxon>Magnoliopsida</taxon>
        <taxon>eudicotyledons</taxon>
        <taxon>Gunneridae</taxon>
        <taxon>Pentapetalae</taxon>
        <taxon>rosids</taxon>
        <taxon>fabids</taxon>
        <taxon>Fabales</taxon>
        <taxon>Fabaceae</taxon>
        <taxon>Papilionoideae</taxon>
        <taxon>50 kb inversion clade</taxon>
        <taxon>NPAAA clade</taxon>
        <taxon>indigoferoid/millettioid clade</taxon>
        <taxon>Phaseoleae</taxon>
        <taxon>Flemingia</taxon>
    </lineage>
</organism>
<feature type="region of interest" description="Disordered" evidence="1">
    <location>
        <begin position="95"/>
        <end position="129"/>
    </location>
</feature>
<evidence type="ECO:0000256" key="1">
    <source>
        <dbReference type="SAM" id="MobiDB-lite"/>
    </source>
</evidence>
<name>A0ABD1M762_9FABA</name>
<dbReference type="AlphaFoldDB" id="A0ABD1M762"/>
<dbReference type="InterPro" id="IPR039280">
    <property type="entry name" value="VUP"/>
</dbReference>